<gene>
    <name evidence="8" type="primary">cysG</name>
    <name evidence="8" type="ORF">Dac01nite_18090</name>
</gene>
<evidence type="ECO:0000256" key="6">
    <source>
        <dbReference type="PIRSR" id="PIRSR036426-1"/>
    </source>
</evidence>
<dbReference type="Gene3D" id="3.30.950.10">
    <property type="entry name" value="Methyltransferase, Cobalt-precorrin-4 Transmethylase, Domain 2"/>
    <property type="match status" value="1"/>
</dbReference>
<dbReference type="InterPro" id="IPR036291">
    <property type="entry name" value="NAD(P)-bd_dom_sf"/>
</dbReference>
<feature type="domain" description="Tetrapyrrole methylase" evidence="7">
    <location>
        <begin position="163"/>
        <end position="370"/>
    </location>
</feature>
<dbReference type="FunFam" id="3.40.1010.10:FF:000001">
    <property type="entry name" value="Siroheme synthase"/>
    <property type="match status" value="1"/>
</dbReference>
<dbReference type="GO" id="GO:0051266">
    <property type="term" value="F:sirohydrochlorin ferrochelatase activity"/>
    <property type="evidence" value="ECO:0007669"/>
    <property type="project" value="InterPro"/>
</dbReference>
<evidence type="ECO:0000313" key="9">
    <source>
        <dbReference type="Proteomes" id="UP000652354"/>
    </source>
</evidence>
<dbReference type="PANTHER" id="PTHR45790:SF3">
    <property type="entry name" value="S-ADENOSYL-L-METHIONINE-DEPENDENT UROPORPHYRINOGEN III METHYLTRANSFERASE, CHLOROPLASTIC"/>
    <property type="match status" value="1"/>
</dbReference>
<dbReference type="InterPro" id="IPR014777">
    <property type="entry name" value="4pyrrole_Mease_sub1"/>
</dbReference>
<evidence type="ECO:0000256" key="1">
    <source>
        <dbReference type="ARBA" id="ARBA00012162"/>
    </source>
</evidence>
<dbReference type="SUPFAM" id="SSF53790">
    <property type="entry name" value="Tetrapyrrole methylase"/>
    <property type="match status" value="1"/>
</dbReference>
<dbReference type="InterPro" id="IPR006366">
    <property type="entry name" value="CobA/CysG_C"/>
</dbReference>
<dbReference type="NCBIfam" id="NF004790">
    <property type="entry name" value="PRK06136.1"/>
    <property type="match status" value="1"/>
</dbReference>
<dbReference type="PROSITE" id="PS00839">
    <property type="entry name" value="SUMT_1"/>
    <property type="match status" value="1"/>
</dbReference>
<evidence type="ECO:0000256" key="3">
    <source>
        <dbReference type="ARBA" id="ARBA00022679"/>
    </source>
</evidence>
<proteinExistence type="predicted"/>
<dbReference type="CDD" id="cd11642">
    <property type="entry name" value="SUMT"/>
    <property type="match status" value="1"/>
</dbReference>
<dbReference type="PIRSF" id="PIRSF036426">
    <property type="entry name" value="Sirohaem_synth"/>
    <property type="match status" value="1"/>
</dbReference>
<dbReference type="GO" id="GO:0019354">
    <property type="term" value="P:siroheme biosynthetic process"/>
    <property type="evidence" value="ECO:0007669"/>
    <property type="project" value="InterPro"/>
</dbReference>
<dbReference type="Gene3D" id="3.40.1010.10">
    <property type="entry name" value="Cobalt-precorrin-4 Transmethylase, Domain 1"/>
    <property type="match status" value="1"/>
</dbReference>
<reference evidence="8" key="1">
    <citation type="submission" date="2021-01" db="EMBL/GenBank/DDBJ databases">
        <title>Whole genome shotgun sequence of Demequina activiva NBRC 110675.</title>
        <authorList>
            <person name="Komaki H."/>
            <person name="Tamura T."/>
        </authorList>
    </citation>
    <scope>NUCLEOTIDE SEQUENCE</scope>
    <source>
        <strain evidence="8">NBRC 110675</strain>
    </source>
</reference>
<dbReference type="GO" id="GO:0032259">
    <property type="term" value="P:methylation"/>
    <property type="evidence" value="ECO:0007669"/>
    <property type="project" value="UniProtKB-KW"/>
</dbReference>
<dbReference type="GO" id="GO:0004851">
    <property type="term" value="F:uroporphyrin-III C-methyltransferase activity"/>
    <property type="evidence" value="ECO:0007669"/>
    <property type="project" value="UniProtKB-EC"/>
</dbReference>
<dbReference type="Gene3D" id="3.40.50.720">
    <property type="entry name" value="NAD(P)-binding Rossmann-like Domain"/>
    <property type="match status" value="1"/>
</dbReference>
<feature type="active site" description="Proton donor" evidence="6">
    <location>
        <position position="216"/>
    </location>
</feature>
<dbReference type="RefSeq" id="WP_203656192.1">
    <property type="nucleotide sequence ID" value="NZ_BONR01000004.1"/>
</dbReference>
<name>A0A919Q2J0_9MICO</name>
<keyword evidence="4" id="KW-0949">S-adenosyl-L-methionine</keyword>
<dbReference type="InterPro" id="IPR012409">
    <property type="entry name" value="Sirohaem_synth"/>
</dbReference>
<comment type="caution">
    <text evidence="8">The sequence shown here is derived from an EMBL/GenBank/DDBJ whole genome shotgun (WGS) entry which is preliminary data.</text>
</comment>
<evidence type="ECO:0000313" key="8">
    <source>
        <dbReference type="EMBL" id="GIG55057.1"/>
    </source>
</evidence>
<dbReference type="InterPro" id="IPR003043">
    <property type="entry name" value="Uropor_MeTrfase_CS"/>
</dbReference>
<dbReference type="InterPro" id="IPR035996">
    <property type="entry name" value="4pyrrol_Methylase_sf"/>
</dbReference>
<dbReference type="InterPro" id="IPR014776">
    <property type="entry name" value="4pyrrole_Mease_sub2"/>
</dbReference>
<dbReference type="AlphaFoldDB" id="A0A919Q2J0"/>
<dbReference type="PANTHER" id="PTHR45790">
    <property type="entry name" value="SIROHEME SYNTHASE-RELATED"/>
    <property type="match status" value="1"/>
</dbReference>
<organism evidence="8 9">
    <name type="scientific">Demequina activiva</name>
    <dbReference type="NCBI Taxonomy" id="1582364"/>
    <lineage>
        <taxon>Bacteria</taxon>
        <taxon>Bacillati</taxon>
        <taxon>Actinomycetota</taxon>
        <taxon>Actinomycetes</taxon>
        <taxon>Micrococcales</taxon>
        <taxon>Demequinaceae</taxon>
        <taxon>Demequina</taxon>
    </lineage>
</organism>
<dbReference type="Pfam" id="PF13241">
    <property type="entry name" value="NAD_binding_7"/>
    <property type="match status" value="1"/>
</dbReference>
<dbReference type="EC" id="2.1.1.107" evidence="1"/>
<dbReference type="EMBL" id="BONR01000004">
    <property type="protein sequence ID" value="GIG55057.1"/>
    <property type="molecule type" value="Genomic_DNA"/>
</dbReference>
<dbReference type="SUPFAM" id="SSF51735">
    <property type="entry name" value="NAD(P)-binding Rossmann-fold domains"/>
    <property type="match status" value="1"/>
</dbReference>
<evidence type="ECO:0000259" key="7">
    <source>
        <dbReference type="Pfam" id="PF00590"/>
    </source>
</evidence>
<keyword evidence="5" id="KW-0627">Porphyrin biosynthesis</keyword>
<feature type="active site" description="Proton acceptor" evidence="6">
    <location>
        <position position="194"/>
    </location>
</feature>
<dbReference type="GO" id="GO:0051287">
    <property type="term" value="F:NAD binding"/>
    <property type="evidence" value="ECO:0007669"/>
    <property type="project" value="InterPro"/>
</dbReference>
<evidence type="ECO:0000256" key="4">
    <source>
        <dbReference type="ARBA" id="ARBA00022691"/>
    </source>
</evidence>
<dbReference type="Proteomes" id="UP000652354">
    <property type="component" value="Unassembled WGS sequence"/>
</dbReference>
<evidence type="ECO:0000256" key="5">
    <source>
        <dbReference type="ARBA" id="ARBA00023244"/>
    </source>
</evidence>
<dbReference type="GO" id="GO:0043115">
    <property type="term" value="F:precorrin-2 dehydrogenase activity"/>
    <property type="evidence" value="ECO:0007669"/>
    <property type="project" value="InterPro"/>
</dbReference>
<keyword evidence="3" id="KW-0808">Transferase</keyword>
<dbReference type="InterPro" id="IPR050161">
    <property type="entry name" value="Siro_Cobalamin_biosynth"/>
</dbReference>
<dbReference type="InterPro" id="IPR000878">
    <property type="entry name" value="4pyrrol_Mease"/>
</dbReference>
<protein>
    <recommendedName>
        <fullName evidence="1">uroporphyrinogen-III C-methyltransferase</fullName>
        <ecNumber evidence="1">2.1.1.107</ecNumber>
    </recommendedName>
</protein>
<keyword evidence="9" id="KW-1185">Reference proteome</keyword>
<accession>A0A919Q2J0</accession>
<dbReference type="NCBIfam" id="TIGR01469">
    <property type="entry name" value="cobA_cysG_Cterm"/>
    <property type="match status" value="1"/>
</dbReference>
<evidence type="ECO:0000256" key="2">
    <source>
        <dbReference type="ARBA" id="ARBA00022603"/>
    </source>
</evidence>
<sequence length="412" mass="42297">MTALFGLELHGRAVVVAGGGAVASRRVRRFVSEGAQVTVVAPELSADLERHAAHGDIAVERRGIVAADLDDAWFVLAATDDATLNDAIAQWAHERRVWCIDASDASKGSARQAATSKHGDLAVGVISLDTPDPGRIRAVRDAVAAHLDAGEVDLRRRRPGAGRVILVGSGPGDPGLITVRGRQALAEADVVVTDRLGATELLVTVPYDVEVVNVGKSPDNHPVPQHEINAILVDRARAGKTVVRLKGGDPYVFGRGGEEVHACIEAGIDVEVVPGITSALAVPARAGIPVTQRGVSTSLLVTTGHAGADQATIAAMAAGATVVILMGVSALPDIVDAALDAGCAVDTPIAIVENGTTARERVTRGTFEDIVRICSETGVKPPAIIVVGEVARPGLLAGALAATPDPAGEART</sequence>
<dbReference type="GO" id="GO:0009236">
    <property type="term" value="P:cobalamin biosynthetic process"/>
    <property type="evidence" value="ECO:0007669"/>
    <property type="project" value="InterPro"/>
</dbReference>
<dbReference type="Pfam" id="PF00590">
    <property type="entry name" value="TP_methylase"/>
    <property type="match status" value="1"/>
</dbReference>
<keyword evidence="2" id="KW-0489">Methyltransferase</keyword>